<dbReference type="InterPro" id="IPR000870">
    <property type="entry name" value="Homoserine_kinase"/>
</dbReference>
<dbReference type="InterPro" id="IPR036554">
    <property type="entry name" value="GHMP_kinase_C_sf"/>
</dbReference>
<evidence type="ECO:0000256" key="11">
    <source>
        <dbReference type="ARBA" id="ARBA00049375"/>
    </source>
</evidence>
<feature type="binding site" evidence="12">
    <location>
        <begin position="120"/>
        <end position="130"/>
    </location>
    <ligand>
        <name>ATP</name>
        <dbReference type="ChEBI" id="CHEBI:30616"/>
    </ligand>
</feature>
<gene>
    <name evidence="12" type="primary">thrB</name>
    <name evidence="15" type="ORF">FPZ43_08545</name>
</gene>
<dbReference type="UniPathway" id="UPA00050">
    <property type="reaction ID" value="UER00064"/>
</dbReference>
<dbReference type="Pfam" id="PF00288">
    <property type="entry name" value="GHMP_kinases_N"/>
    <property type="match status" value="1"/>
</dbReference>
<dbReference type="NCBIfam" id="TIGR00191">
    <property type="entry name" value="thrB"/>
    <property type="match status" value="1"/>
</dbReference>
<dbReference type="PRINTS" id="PR00958">
    <property type="entry name" value="HOMSERKINASE"/>
</dbReference>
<dbReference type="GO" id="GO:0009088">
    <property type="term" value="P:threonine biosynthetic process"/>
    <property type="evidence" value="ECO:0007669"/>
    <property type="project" value="UniProtKB-UniRule"/>
</dbReference>
<dbReference type="GO" id="GO:0004413">
    <property type="term" value="F:homoserine kinase activity"/>
    <property type="evidence" value="ECO:0007669"/>
    <property type="project" value="UniProtKB-UniRule"/>
</dbReference>
<evidence type="ECO:0000256" key="1">
    <source>
        <dbReference type="ARBA" id="ARBA00005015"/>
    </source>
</evidence>
<keyword evidence="9 12" id="KW-0418">Kinase</keyword>
<dbReference type="RefSeq" id="WP_146381446.1">
    <property type="nucleotide sequence ID" value="NZ_VOEJ01000003.1"/>
</dbReference>
<comment type="caution">
    <text evidence="15">The sequence shown here is derived from an EMBL/GenBank/DDBJ whole genome shotgun (WGS) entry which is preliminary data.</text>
</comment>
<keyword evidence="12" id="KW-0963">Cytoplasm</keyword>
<comment type="pathway">
    <text evidence="1 12">Amino-acid biosynthesis; L-threonine biosynthesis; L-threonine from L-aspartate: step 4/5.</text>
</comment>
<keyword evidence="5 12" id="KW-0028">Amino-acid biosynthesis</keyword>
<keyword evidence="10 12" id="KW-0067">ATP-binding</keyword>
<organism evidence="15 16">
    <name type="scientific">Mucilaginibacter pallidiroseus</name>
    <dbReference type="NCBI Taxonomy" id="2599295"/>
    <lineage>
        <taxon>Bacteria</taxon>
        <taxon>Pseudomonadati</taxon>
        <taxon>Bacteroidota</taxon>
        <taxon>Sphingobacteriia</taxon>
        <taxon>Sphingobacteriales</taxon>
        <taxon>Sphingobacteriaceae</taxon>
        <taxon>Mucilaginibacter</taxon>
    </lineage>
</organism>
<dbReference type="PROSITE" id="PS00627">
    <property type="entry name" value="GHMP_KINASES_ATP"/>
    <property type="match status" value="1"/>
</dbReference>
<dbReference type="EMBL" id="VOEJ01000003">
    <property type="protein sequence ID" value="TWR29890.1"/>
    <property type="molecule type" value="Genomic_DNA"/>
</dbReference>
<dbReference type="GO" id="GO:0005524">
    <property type="term" value="F:ATP binding"/>
    <property type="evidence" value="ECO:0007669"/>
    <property type="project" value="UniProtKB-UniRule"/>
</dbReference>
<evidence type="ECO:0000256" key="9">
    <source>
        <dbReference type="ARBA" id="ARBA00022777"/>
    </source>
</evidence>
<name>A0A563UEU9_9SPHI</name>
<keyword evidence="6 12" id="KW-0808">Transferase</keyword>
<evidence type="ECO:0000256" key="7">
    <source>
        <dbReference type="ARBA" id="ARBA00022697"/>
    </source>
</evidence>
<comment type="similarity">
    <text evidence="2 12">Belongs to the GHMP kinase family. Homoserine kinase subfamily.</text>
</comment>
<evidence type="ECO:0000259" key="14">
    <source>
        <dbReference type="Pfam" id="PF08544"/>
    </source>
</evidence>
<keyword evidence="8 12" id="KW-0547">Nucleotide-binding</keyword>
<dbReference type="SUPFAM" id="SSF55060">
    <property type="entry name" value="GHMP Kinase, C-terminal domain"/>
    <property type="match status" value="1"/>
</dbReference>
<proteinExistence type="inferred from homology"/>
<dbReference type="PANTHER" id="PTHR20861">
    <property type="entry name" value="HOMOSERINE/4-DIPHOSPHOCYTIDYL-2-C-METHYL-D-ERYTHRITOL KINASE"/>
    <property type="match status" value="1"/>
</dbReference>
<dbReference type="Gene3D" id="3.30.230.10">
    <property type="match status" value="1"/>
</dbReference>
<evidence type="ECO:0000256" key="4">
    <source>
        <dbReference type="ARBA" id="ARBA00017858"/>
    </source>
</evidence>
<dbReference type="Gene3D" id="3.30.70.890">
    <property type="entry name" value="GHMP kinase, C-terminal domain"/>
    <property type="match status" value="1"/>
</dbReference>
<comment type="subcellular location">
    <subcellularLocation>
        <location evidence="12">Cytoplasm</location>
    </subcellularLocation>
</comment>
<dbReference type="Pfam" id="PF08544">
    <property type="entry name" value="GHMP_kinases_C"/>
    <property type="match status" value="1"/>
</dbReference>
<evidence type="ECO:0000256" key="5">
    <source>
        <dbReference type="ARBA" id="ARBA00022605"/>
    </source>
</evidence>
<evidence type="ECO:0000256" key="8">
    <source>
        <dbReference type="ARBA" id="ARBA00022741"/>
    </source>
</evidence>
<dbReference type="AlphaFoldDB" id="A0A563UEU9"/>
<dbReference type="NCBIfam" id="NF002288">
    <property type="entry name" value="PRK01212.1-4"/>
    <property type="match status" value="1"/>
</dbReference>
<evidence type="ECO:0000256" key="2">
    <source>
        <dbReference type="ARBA" id="ARBA00007370"/>
    </source>
</evidence>
<dbReference type="PIRSF" id="PIRSF000676">
    <property type="entry name" value="Homoser_kin"/>
    <property type="match status" value="1"/>
</dbReference>
<feature type="domain" description="GHMP kinase C-terminal" evidence="14">
    <location>
        <begin position="246"/>
        <end position="316"/>
    </location>
</feature>
<dbReference type="PANTHER" id="PTHR20861:SF1">
    <property type="entry name" value="HOMOSERINE KINASE"/>
    <property type="match status" value="1"/>
</dbReference>
<comment type="catalytic activity">
    <reaction evidence="11 12">
        <text>L-homoserine + ATP = O-phospho-L-homoserine + ADP + H(+)</text>
        <dbReference type="Rhea" id="RHEA:13985"/>
        <dbReference type="ChEBI" id="CHEBI:15378"/>
        <dbReference type="ChEBI" id="CHEBI:30616"/>
        <dbReference type="ChEBI" id="CHEBI:57476"/>
        <dbReference type="ChEBI" id="CHEBI:57590"/>
        <dbReference type="ChEBI" id="CHEBI:456216"/>
        <dbReference type="EC" id="2.7.1.39"/>
    </reaction>
</comment>
<protein>
    <recommendedName>
        <fullName evidence="4 12">Homoserine kinase</fullName>
        <shortName evidence="12">HK</shortName>
        <shortName evidence="12">HSK</shortName>
        <ecNumber evidence="3 12">2.7.1.39</ecNumber>
    </recommendedName>
</protein>
<evidence type="ECO:0000256" key="6">
    <source>
        <dbReference type="ARBA" id="ARBA00022679"/>
    </source>
</evidence>
<accession>A0A563UEU9</accession>
<comment type="function">
    <text evidence="12">Catalyzes the ATP-dependent phosphorylation of L-homoserine to L-homoserine phosphate.</text>
</comment>
<dbReference type="HAMAP" id="MF_00384">
    <property type="entry name" value="Homoser_kinase"/>
    <property type="match status" value="1"/>
</dbReference>
<evidence type="ECO:0000256" key="12">
    <source>
        <dbReference type="HAMAP-Rule" id="MF_00384"/>
    </source>
</evidence>
<dbReference type="InterPro" id="IPR013750">
    <property type="entry name" value="GHMP_kinase_C_dom"/>
</dbReference>
<sequence>METNIIEDKQYPLQGTGVLTPPSGGGGAVGSSIQVFAPATVANVVCGFDVLGFAVNEPGDEVIMRRTNKAGITISKITGDDGRLPLNPAKNTVSVSVQHYLQSIGRTDIGLDIELHKKMPIGSGLGSSSASTVAGLFAIKTLMGDDTDASTLLPFAMKGEEMACGHGHADNVAPALMGGFVLIRSYEPLDVVRLPHPANLWCAIVFPDVDVPTREARQIIRNKIQMKDAVTQWGNIAGLVSGLFMQDIDLIGRSMKDVLVEPVRSMLIPDFYVMRELAMEMGAVSFGISGSGPSVFAFTRDEDTAKRITAKLQQHLTSIKIGSNAYVSTINDKGPRVIG</sequence>
<evidence type="ECO:0000256" key="10">
    <source>
        <dbReference type="ARBA" id="ARBA00022840"/>
    </source>
</evidence>
<dbReference type="GO" id="GO:0005737">
    <property type="term" value="C:cytoplasm"/>
    <property type="evidence" value="ECO:0007669"/>
    <property type="project" value="UniProtKB-SubCell"/>
</dbReference>
<dbReference type="Proteomes" id="UP000320042">
    <property type="component" value="Unassembled WGS sequence"/>
</dbReference>
<keyword evidence="16" id="KW-1185">Reference proteome</keyword>
<evidence type="ECO:0000313" key="16">
    <source>
        <dbReference type="Proteomes" id="UP000320042"/>
    </source>
</evidence>
<dbReference type="EC" id="2.7.1.39" evidence="3 12"/>
<dbReference type="OrthoDB" id="9769912at2"/>
<dbReference type="InterPro" id="IPR020568">
    <property type="entry name" value="Ribosomal_Su5_D2-typ_SF"/>
</dbReference>
<dbReference type="InterPro" id="IPR014721">
    <property type="entry name" value="Ribsml_uS5_D2-typ_fold_subgr"/>
</dbReference>
<dbReference type="SUPFAM" id="SSF54211">
    <property type="entry name" value="Ribosomal protein S5 domain 2-like"/>
    <property type="match status" value="1"/>
</dbReference>
<evidence type="ECO:0000313" key="15">
    <source>
        <dbReference type="EMBL" id="TWR29890.1"/>
    </source>
</evidence>
<dbReference type="InterPro" id="IPR006204">
    <property type="entry name" value="GHMP_kinase_N_dom"/>
</dbReference>
<dbReference type="InterPro" id="IPR006203">
    <property type="entry name" value="GHMP_knse_ATP-bd_CS"/>
</dbReference>
<evidence type="ECO:0000256" key="3">
    <source>
        <dbReference type="ARBA" id="ARBA00012078"/>
    </source>
</evidence>
<reference evidence="15 16" key="1">
    <citation type="submission" date="2019-07" db="EMBL/GenBank/DDBJ databases">
        <authorList>
            <person name="Kim J."/>
        </authorList>
    </citation>
    <scope>NUCLEOTIDE SEQUENCE [LARGE SCALE GENOMIC DNA]</scope>
    <source>
        <strain evidence="16">dk17</strain>
    </source>
</reference>
<evidence type="ECO:0000259" key="13">
    <source>
        <dbReference type="Pfam" id="PF00288"/>
    </source>
</evidence>
<feature type="domain" description="GHMP kinase N-terminal" evidence="13">
    <location>
        <begin position="95"/>
        <end position="179"/>
    </location>
</feature>
<keyword evidence="7 12" id="KW-0791">Threonine biosynthesis</keyword>